<evidence type="ECO:0000313" key="3">
    <source>
        <dbReference type="Proteomes" id="UP000094527"/>
    </source>
</evidence>
<keyword evidence="1" id="KW-0472">Membrane</keyword>
<protein>
    <submittedName>
        <fullName evidence="2">Uncharacterized protein</fullName>
    </submittedName>
</protein>
<keyword evidence="1" id="KW-1133">Transmembrane helix</keyword>
<feature type="non-terminal residue" evidence="2">
    <location>
        <position position="1"/>
    </location>
</feature>
<proteinExistence type="predicted"/>
<dbReference type="AlphaFoldDB" id="A0A1D2N6M3"/>
<reference evidence="2 3" key="1">
    <citation type="journal article" date="2016" name="Genome Biol. Evol.">
        <title>Gene Family Evolution Reflects Adaptation to Soil Environmental Stressors in the Genome of the Collembolan Orchesella cincta.</title>
        <authorList>
            <person name="Faddeeva-Vakhrusheva A."/>
            <person name="Derks M.F."/>
            <person name="Anvar S.Y."/>
            <person name="Agamennone V."/>
            <person name="Suring W."/>
            <person name="Smit S."/>
            <person name="van Straalen N.M."/>
            <person name="Roelofs D."/>
        </authorList>
    </citation>
    <scope>NUCLEOTIDE SEQUENCE [LARGE SCALE GENOMIC DNA]</scope>
    <source>
        <tissue evidence="2">Mixed pool</tissue>
    </source>
</reference>
<evidence type="ECO:0000313" key="2">
    <source>
        <dbReference type="EMBL" id="ODN00897.1"/>
    </source>
</evidence>
<name>A0A1D2N6M3_ORCCI</name>
<dbReference type="Proteomes" id="UP000094527">
    <property type="component" value="Unassembled WGS sequence"/>
</dbReference>
<accession>A0A1D2N6M3</accession>
<keyword evidence="1" id="KW-0812">Transmembrane</keyword>
<comment type="caution">
    <text evidence="2">The sequence shown here is derived from an EMBL/GenBank/DDBJ whole genome shotgun (WGS) entry which is preliminary data.</text>
</comment>
<feature type="transmembrane region" description="Helical" evidence="1">
    <location>
        <begin position="282"/>
        <end position="307"/>
    </location>
</feature>
<dbReference type="EMBL" id="LJIJ01000183">
    <property type="protein sequence ID" value="ODN00897.1"/>
    <property type="molecule type" value="Genomic_DNA"/>
</dbReference>
<organism evidence="2 3">
    <name type="scientific">Orchesella cincta</name>
    <name type="common">Springtail</name>
    <name type="synonym">Podura cincta</name>
    <dbReference type="NCBI Taxonomy" id="48709"/>
    <lineage>
        <taxon>Eukaryota</taxon>
        <taxon>Metazoa</taxon>
        <taxon>Ecdysozoa</taxon>
        <taxon>Arthropoda</taxon>
        <taxon>Hexapoda</taxon>
        <taxon>Collembola</taxon>
        <taxon>Entomobryomorpha</taxon>
        <taxon>Entomobryoidea</taxon>
        <taxon>Orchesellidae</taxon>
        <taxon>Orchesellinae</taxon>
        <taxon>Orchesella</taxon>
    </lineage>
</organism>
<sequence>HMATTAKSNAFVTFTKVAGVLFLLGLRFNGINGKLTSELLNLNGSEPTSDTPTDFTTDETIIPTTEDTIETSSIKEDATITLSLWYPEHVCNLTGETKLRYRLDRQYINDRIAIHLWTCEFDNDEFIQIYTEDGYINETWRCYDNRLYSQENEPFAGSYDNSTAIRVVDDISNPVWVEASFKSNSISHSQATIVVNIYKQVYDTTDKCGSGFFDCFRAYNNYCPNCCSNENDFFNLRCILKDLQCNGRPNCGLLFNDKEESYEACYYDEPLCPTCQSFCLSWNYIITSLAIAVLFIVTPTVIVFALFHRRNVALARARLERMAQERMADMRGEFTRDSPLTDLPPSYEEVYETKEPPPCFCQAVAMEIGSEVVQQRCEDGSGNEAVLDSSENLNNNSGIQNQAFYCSCSNIGTLSQEPLPCYVDMSGSGDQNVDEVDTVEVDV</sequence>
<keyword evidence="3" id="KW-1185">Reference proteome</keyword>
<gene>
    <name evidence="2" type="ORF">Ocin01_05824</name>
</gene>
<evidence type="ECO:0000256" key="1">
    <source>
        <dbReference type="SAM" id="Phobius"/>
    </source>
</evidence>